<dbReference type="InterPro" id="IPR006976">
    <property type="entry name" value="VanZ-like"/>
</dbReference>
<dbReference type="EMBL" id="UHFN01000007">
    <property type="protein sequence ID" value="SUN62963.1"/>
    <property type="molecule type" value="Genomic_DNA"/>
</dbReference>
<keyword evidence="1" id="KW-1133">Transmembrane helix</keyword>
<keyword evidence="4" id="KW-1185">Reference proteome</keyword>
<dbReference type="InterPro" id="IPR053150">
    <property type="entry name" value="Teicoplanin_resist-assoc"/>
</dbReference>
<dbReference type="PANTHER" id="PTHR36834:SF2">
    <property type="entry name" value="MEMBRANE PROTEIN"/>
    <property type="match status" value="1"/>
</dbReference>
<feature type="transmembrane region" description="Helical" evidence="1">
    <location>
        <begin position="151"/>
        <end position="168"/>
    </location>
</feature>
<evidence type="ECO:0000313" key="4">
    <source>
        <dbReference type="Proteomes" id="UP000254924"/>
    </source>
</evidence>
<reference evidence="3 4" key="1">
    <citation type="submission" date="2018-06" db="EMBL/GenBank/DDBJ databases">
        <authorList>
            <consortium name="Pathogen Informatics"/>
            <person name="Doyle S."/>
        </authorList>
    </citation>
    <scope>NUCLEOTIDE SEQUENCE [LARGE SCALE GENOMIC DNA]</scope>
    <source>
        <strain evidence="3 4">NCTC12224</strain>
    </source>
</reference>
<dbReference type="PANTHER" id="PTHR36834">
    <property type="entry name" value="MEMBRANE PROTEIN-RELATED"/>
    <property type="match status" value="1"/>
</dbReference>
<feature type="transmembrane region" description="Helical" evidence="1">
    <location>
        <begin position="83"/>
        <end position="107"/>
    </location>
</feature>
<organism evidence="3 4">
    <name type="scientific">Streptococcus hyointestinalis</name>
    <dbReference type="NCBI Taxonomy" id="1337"/>
    <lineage>
        <taxon>Bacteria</taxon>
        <taxon>Bacillati</taxon>
        <taxon>Bacillota</taxon>
        <taxon>Bacilli</taxon>
        <taxon>Lactobacillales</taxon>
        <taxon>Streptococcaceae</taxon>
        <taxon>Streptococcus</taxon>
    </lineage>
</organism>
<dbReference type="Proteomes" id="UP000254924">
    <property type="component" value="Unassembled WGS sequence"/>
</dbReference>
<proteinExistence type="predicted"/>
<evidence type="ECO:0000259" key="2">
    <source>
        <dbReference type="Pfam" id="PF04892"/>
    </source>
</evidence>
<dbReference type="Pfam" id="PF04892">
    <property type="entry name" value="VanZ"/>
    <property type="match status" value="1"/>
</dbReference>
<feature type="transmembrane region" description="Helical" evidence="1">
    <location>
        <begin position="119"/>
        <end position="139"/>
    </location>
</feature>
<protein>
    <submittedName>
        <fullName evidence="3">VanZF-related protein</fullName>
    </submittedName>
</protein>
<keyword evidence="1" id="KW-0472">Membrane</keyword>
<evidence type="ECO:0000313" key="3">
    <source>
        <dbReference type="EMBL" id="SUN62963.1"/>
    </source>
</evidence>
<dbReference type="AlphaFoldDB" id="A0A380KD44"/>
<gene>
    <name evidence="3" type="ORF">NCTC12224_02156</name>
</gene>
<name>A0A380KD44_9STRE</name>
<evidence type="ECO:0000256" key="1">
    <source>
        <dbReference type="SAM" id="Phobius"/>
    </source>
</evidence>
<accession>A0A380KD44</accession>
<feature type="transmembrane region" description="Helical" evidence="1">
    <location>
        <begin position="24"/>
        <end position="41"/>
    </location>
</feature>
<keyword evidence="1" id="KW-0812">Transmembrane</keyword>
<feature type="domain" description="VanZ-like" evidence="2">
    <location>
        <begin position="31"/>
        <end position="167"/>
    </location>
</feature>
<sequence length="174" mass="19994">MSRFFEKLALWDDALTLTAKGRRLVWILIGLYGLMIAYMCFGPQHVVAGMETPNIQHVGRLVFLLVPFNSLVSLGEIESAWQLFWVIGQNVVNCFLLYPLMLGLLVLFKELRTPKRSLLVAFACSLFIECTQLLIDALFDANRVFEVDDLWTNSLGGLFALWTYRFLVKWHSRS</sequence>